<feature type="binding site" evidence="13">
    <location>
        <position position="119"/>
    </location>
    <ligand>
        <name>substrate</name>
    </ligand>
</feature>
<keyword evidence="8 14" id="KW-0106">Calcium</keyword>
<dbReference type="FunFam" id="1.10.420.10:FF:000006">
    <property type="entry name" value="Peroxidase"/>
    <property type="match status" value="1"/>
</dbReference>
<dbReference type="PROSITE" id="PS50873">
    <property type="entry name" value="PEROXIDASE_4"/>
    <property type="match status" value="1"/>
</dbReference>
<dbReference type="SUPFAM" id="SSF48113">
    <property type="entry name" value="Heme-dependent peroxidases"/>
    <property type="match status" value="1"/>
</dbReference>
<comment type="cofactor">
    <cofactor evidence="14">
        <name>heme b</name>
        <dbReference type="ChEBI" id="CHEBI:60344"/>
    </cofactor>
    <text evidence="14">Binds 1 heme b (iron(II)-protoporphyrin IX) group per subunit.</text>
</comment>
<sequence>MAEGSDIVCVELSDGVMADPPIVGNGLVTGCDASVLLDSTPKNKAEKDGPPNISLAAFYVIDDAKNNLEKSCPRTVSCADVLAIAARDVVALSGGPHWSVLKGRKDGRISKSNETLNLPSPSFNTSQLIQSFSHRGLSVKDLVALSGGHTLGFSHCSSFESRLRNFTSVHDTDPSLNPQLAADLKIKCPKPNADRSAGQFLDSTSSVFDNDYYNRITGGKGVFASDQSMFGDYRTRWIVEAFARDQSLFFGEFVGSMVKLGSVGVEEDGEVRLNCRVVN</sequence>
<dbReference type="PANTHER" id="PTHR31517">
    <property type="match status" value="1"/>
</dbReference>
<gene>
    <name evidence="17" type="ORF">BUALT_Bualt01G0067800</name>
</gene>
<keyword evidence="10 14" id="KW-0408">Iron</keyword>
<dbReference type="InterPro" id="IPR033905">
    <property type="entry name" value="Secretory_peroxidase"/>
</dbReference>
<evidence type="ECO:0000256" key="13">
    <source>
        <dbReference type="PIRSR" id="PIRSR600823-2"/>
    </source>
</evidence>
<dbReference type="GO" id="GO:0006979">
    <property type="term" value="P:response to oxidative stress"/>
    <property type="evidence" value="ECO:0007669"/>
    <property type="project" value="InterPro"/>
</dbReference>
<feature type="binding site" evidence="14">
    <location>
        <position position="30"/>
    </location>
    <ligand>
        <name>Ca(2+)</name>
        <dbReference type="ChEBI" id="CHEBI:29108"/>
        <label>1</label>
    </ligand>
</feature>
<protein>
    <recommendedName>
        <fullName evidence="4">peroxidase</fullName>
        <ecNumber evidence="4">1.11.1.7</ecNumber>
    </recommendedName>
</protein>
<reference evidence="17" key="1">
    <citation type="submission" date="2019-10" db="EMBL/GenBank/DDBJ databases">
        <authorList>
            <person name="Zhang R."/>
            <person name="Pan Y."/>
            <person name="Wang J."/>
            <person name="Ma R."/>
            <person name="Yu S."/>
        </authorList>
    </citation>
    <scope>NUCLEOTIDE SEQUENCE</scope>
    <source>
        <strain evidence="17">LA-IB0</strain>
        <tissue evidence="17">Leaf</tissue>
    </source>
</reference>
<comment type="catalytic activity">
    <reaction evidence="1">
        <text>2 a phenolic donor + H2O2 = 2 a phenolic radical donor + 2 H2O</text>
        <dbReference type="Rhea" id="RHEA:56136"/>
        <dbReference type="ChEBI" id="CHEBI:15377"/>
        <dbReference type="ChEBI" id="CHEBI:16240"/>
        <dbReference type="ChEBI" id="CHEBI:139520"/>
        <dbReference type="ChEBI" id="CHEBI:139521"/>
        <dbReference type="EC" id="1.11.1.7"/>
    </reaction>
</comment>
<evidence type="ECO:0000256" key="15">
    <source>
        <dbReference type="PIRSR" id="PIRSR600823-5"/>
    </source>
</evidence>
<dbReference type="EC" id="1.11.1.7" evidence="4"/>
<evidence type="ECO:0000256" key="3">
    <source>
        <dbReference type="ARBA" id="ARBA00006873"/>
    </source>
</evidence>
<evidence type="ECO:0000256" key="9">
    <source>
        <dbReference type="ARBA" id="ARBA00023002"/>
    </source>
</evidence>
<keyword evidence="9" id="KW-0560">Oxidoreductase</keyword>
<feature type="domain" description="Plant heme peroxidase family profile" evidence="16">
    <location>
        <begin position="27"/>
        <end position="279"/>
    </location>
</feature>
<evidence type="ECO:0000256" key="7">
    <source>
        <dbReference type="ARBA" id="ARBA00022723"/>
    </source>
</evidence>
<evidence type="ECO:0000256" key="8">
    <source>
        <dbReference type="ARBA" id="ARBA00022837"/>
    </source>
</evidence>
<dbReference type="GO" id="GO:0042744">
    <property type="term" value="P:hydrogen peroxide catabolic process"/>
    <property type="evidence" value="ECO:0007669"/>
    <property type="project" value="InterPro"/>
</dbReference>
<dbReference type="InterPro" id="IPR002016">
    <property type="entry name" value="Haem_peroxidase"/>
</dbReference>
<feature type="binding site" evidence="14">
    <location>
        <position position="34"/>
    </location>
    <ligand>
        <name>Ca(2+)</name>
        <dbReference type="ChEBI" id="CHEBI:29108"/>
        <label>1</label>
    </ligand>
</feature>
<feature type="disulfide bond" evidence="15">
    <location>
        <begin position="156"/>
        <end position="188"/>
    </location>
</feature>
<dbReference type="GO" id="GO:0046872">
    <property type="term" value="F:metal ion binding"/>
    <property type="evidence" value="ECO:0007669"/>
    <property type="project" value="UniProtKB-KW"/>
</dbReference>
<evidence type="ECO:0000256" key="6">
    <source>
        <dbReference type="ARBA" id="ARBA00022617"/>
    </source>
</evidence>
<dbReference type="InterPro" id="IPR019793">
    <property type="entry name" value="Peroxidases_heam-ligand_BS"/>
</dbReference>
<evidence type="ECO:0000256" key="4">
    <source>
        <dbReference type="ARBA" id="ARBA00012313"/>
    </source>
</evidence>
<dbReference type="InterPro" id="IPR010255">
    <property type="entry name" value="Haem_peroxidase_sf"/>
</dbReference>
<organism evidence="17 18">
    <name type="scientific">Buddleja alternifolia</name>
    <dbReference type="NCBI Taxonomy" id="168488"/>
    <lineage>
        <taxon>Eukaryota</taxon>
        <taxon>Viridiplantae</taxon>
        <taxon>Streptophyta</taxon>
        <taxon>Embryophyta</taxon>
        <taxon>Tracheophyta</taxon>
        <taxon>Spermatophyta</taxon>
        <taxon>Magnoliopsida</taxon>
        <taxon>eudicotyledons</taxon>
        <taxon>Gunneridae</taxon>
        <taxon>Pentapetalae</taxon>
        <taxon>asterids</taxon>
        <taxon>lamiids</taxon>
        <taxon>Lamiales</taxon>
        <taxon>Scrophulariaceae</taxon>
        <taxon>Buddlejeae</taxon>
        <taxon>Buddleja</taxon>
    </lineage>
</organism>
<dbReference type="Pfam" id="PF00141">
    <property type="entry name" value="peroxidase"/>
    <property type="match status" value="1"/>
</dbReference>
<feature type="binding site" description="axial binding residue" evidence="14">
    <location>
        <position position="149"/>
    </location>
    <ligand>
        <name>heme b</name>
        <dbReference type="ChEBI" id="CHEBI:60344"/>
    </ligand>
    <ligandPart>
        <name>Fe</name>
        <dbReference type="ChEBI" id="CHEBI:18248"/>
    </ligandPart>
</feature>
<dbReference type="Proteomes" id="UP000826271">
    <property type="component" value="Unassembled WGS sequence"/>
</dbReference>
<dbReference type="PRINTS" id="PR00461">
    <property type="entry name" value="PLPEROXIDASE"/>
</dbReference>
<feature type="binding site" evidence="14">
    <location>
        <position position="32"/>
    </location>
    <ligand>
        <name>Ca(2+)</name>
        <dbReference type="ChEBI" id="CHEBI:29108"/>
        <label>1</label>
    </ligand>
</feature>
<keyword evidence="18" id="KW-1185">Reference proteome</keyword>
<dbReference type="CDD" id="cd00693">
    <property type="entry name" value="secretory_peroxidase"/>
    <property type="match status" value="1"/>
</dbReference>
<name>A0AAV6YBM8_9LAMI</name>
<keyword evidence="7 14" id="KW-0479">Metal-binding</keyword>
<evidence type="ECO:0000313" key="17">
    <source>
        <dbReference type="EMBL" id="KAG8390286.1"/>
    </source>
</evidence>
<evidence type="ECO:0000259" key="16">
    <source>
        <dbReference type="PROSITE" id="PS50873"/>
    </source>
</evidence>
<feature type="binding site" evidence="14">
    <location>
        <position position="209"/>
    </location>
    <ligand>
        <name>Ca(2+)</name>
        <dbReference type="ChEBI" id="CHEBI:29108"/>
        <label>2</label>
    </ligand>
</feature>
<evidence type="ECO:0000256" key="2">
    <source>
        <dbReference type="ARBA" id="ARBA00002322"/>
    </source>
</evidence>
<accession>A0AAV6YBM8</accession>
<evidence type="ECO:0000256" key="5">
    <source>
        <dbReference type="ARBA" id="ARBA00022559"/>
    </source>
</evidence>
<evidence type="ECO:0000256" key="1">
    <source>
        <dbReference type="ARBA" id="ARBA00000189"/>
    </source>
</evidence>
<dbReference type="GO" id="GO:0140825">
    <property type="term" value="F:lactoperoxidase activity"/>
    <property type="evidence" value="ECO:0007669"/>
    <property type="project" value="UniProtKB-EC"/>
</dbReference>
<feature type="binding site" evidence="14">
    <location>
        <position position="46"/>
    </location>
    <ligand>
        <name>Ca(2+)</name>
        <dbReference type="ChEBI" id="CHEBI:29108"/>
        <label>1</label>
    </ligand>
</feature>
<dbReference type="PANTHER" id="PTHR31517:SF51">
    <property type="entry name" value="PEROXIDASE 55"/>
    <property type="match status" value="1"/>
</dbReference>
<dbReference type="InterPro" id="IPR000823">
    <property type="entry name" value="Peroxidase_pln"/>
</dbReference>
<evidence type="ECO:0000256" key="11">
    <source>
        <dbReference type="ARBA" id="ARBA00023157"/>
    </source>
</evidence>
<dbReference type="Gene3D" id="1.10.520.10">
    <property type="match status" value="1"/>
</dbReference>
<keyword evidence="11 15" id="KW-1015">Disulfide bond</keyword>
<dbReference type="PRINTS" id="PR00458">
    <property type="entry name" value="PEROXIDASE"/>
</dbReference>
<dbReference type="PROSITE" id="PS00435">
    <property type="entry name" value="PEROXIDASE_1"/>
    <property type="match status" value="1"/>
</dbReference>
<comment type="cofactor">
    <cofactor evidence="14">
        <name>Ca(2+)</name>
        <dbReference type="ChEBI" id="CHEBI:29108"/>
    </cofactor>
    <text evidence="14">Binds 2 calcium ions per subunit.</text>
</comment>
<proteinExistence type="inferred from homology"/>
<evidence type="ECO:0000256" key="14">
    <source>
        <dbReference type="PIRSR" id="PIRSR600823-3"/>
    </source>
</evidence>
<dbReference type="Gene3D" id="1.10.420.10">
    <property type="entry name" value="Peroxidase, domain 2"/>
    <property type="match status" value="1"/>
</dbReference>
<dbReference type="EMBL" id="WHWC01000001">
    <property type="protein sequence ID" value="KAG8390286.1"/>
    <property type="molecule type" value="Genomic_DNA"/>
</dbReference>
<dbReference type="GO" id="GO:0020037">
    <property type="term" value="F:heme binding"/>
    <property type="evidence" value="ECO:0007669"/>
    <property type="project" value="InterPro"/>
</dbReference>
<feature type="binding site" evidence="14">
    <location>
        <position position="28"/>
    </location>
    <ligand>
        <name>Ca(2+)</name>
        <dbReference type="ChEBI" id="CHEBI:29108"/>
        <label>1</label>
    </ligand>
</feature>
<evidence type="ECO:0000256" key="10">
    <source>
        <dbReference type="ARBA" id="ARBA00023004"/>
    </source>
</evidence>
<feature type="binding site" evidence="14">
    <location>
        <position position="204"/>
    </location>
    <ligand>
        <name>Ca(2+)</name>
        <dbReference type="ChEBI" id="CHEBI:29108"/>
        <label>2</label>
    </ligand>
</feature>
<keyword evidence="5" id="KW-0575">Peroxidase</keyword>
<feature type="binding site" evidence="14">
    <location>
        <position position="150"/>
    </location>
    <ligand>
        <name>Ca(2+)</name>
        <dbReference type="ChEBI" id="CHEBI:29108"/>
        <label>2</label>
    </ligand>
</feature>
<comment type="function">
    <text evidence="2">Removal of H(2)O(2), oxidation of toxic reductants, biosynthesis and degradation of lignin, suberization, auxin catabolism, response to environmental stresses such as wounding, pathogen attack and oxidative stress. These functions might be dependent on each isozyme/isoform in each plant tissue.</text>
</comment>
<dbReference type="AlphaFoldDB" id="A0AAV6YBM8"/>
<evidence type="ECO:0000313" key="18">
    <source>
        <dbReference type="Proteomes" id="UP000826271"/>
    </source>
</evidence>
<keyword evidence="12" id="KW-0325">Glycoprotein</keyword>
<keyword evidence="6" id="KW-0349">Heme</keyword>
<evidence type="ECO:0000256" key="12">
    <source>
        <dbReference type="ARBA" id="ARBA00023180"/>
    </source>
</evidence>
<comment type="caution">
    <text evidence="17">The sequence shown here is derived from an EMBL/GenBank/DDBJ whole genome shotgun (WGS) entry which is preliminary data.</text>
</comment>
<feature type="disulfide bond" evidence="15">
    <location>
        <begin position="78"/>
        <end position="275"/>
    </location>
</feature>
<comment type="similarity">
    <text evidence="3">Belongs to the peroxidase family. Ascorbate peroxidase subfamily.</text>
</comment>